<accession>W7B4E0</accession>
<feature type="transmembrane region" description="Helical" evidence="1">
    <location>
        <begin position="63"/>
        <end position="81"/>
    </location>
</feature>
<dbReference type="PATRIC" id="fig|1265819.5.peg.2967"/>
<keyword evidence="1" id="KW-1133">Transmembrane helix</keyword>
<sequence length="133" mass="15463">MNSNIIVFAVFFLSNDELMVAVQNKKRFLTIIKYECIFLVLSAFTFFITRLLGNSIVNDNNRLLEQLGYFSFIGVHLQMIIDFMLKFVLINMPIIIVFIPIILLINIVIAHYILSSKKLHAYYDEYFGGAKKQ</sequence>
<keyword evidence="1" id="KW-0472">Membrane</keyword>
<name>W7B4E0_9LIST</name>
<comment type="caution">
    <text evidence="2">The sequence shown here is derived from an EMBL/GenBank/DDBJ whole genome shotgun (WGS) entry which is preliminary data.</text>
</comment>
<evidence type="ECO:0000256" key="1">
    <source>
        <dbReference type="SAM" id="Phobius"/>
    </source>
</evidence>
<dbReference type="AlphaFoldDB" id="W7B4E0"/>
<feature type="transmembrane region" description="Helical" evidence="1">
    <location>
        <begin position="87"/>
        <end position="114"/>
    </location>
</feature>
<keyword evidence="1" id="KW-0812">Transmembrane</keyword>
<gene>
    <name evidence="2" type="ORF">PGRAN_14867</name>
</gene>
<dbReference type="Proteomes" id="UP000019253">
    <property type="component" value="Unassembled WGS sequence"/>
</dbReference>
<keyword evidence="3" id="KW-1185">Reference proteome</keyword>
<evidence type="ECO:0000313" key="3">
    <source>
        <dbReference type="Proteomes" id="UP000019253"/>
    </source>
</evidence>
<proteinExistence type="predicted"/>
<evidence type="ECO:0000313" key="2">
    <source>
        <dbReference type="EMBL" id="EUJ20060.1"/>
    </source>
</evidence>
<feature type="transmembrane region" description="Helical" evidence="1">
    <location>
        <begin position="31"/>
        <end position="51"/>
    </location>
</feature>
<dbReference type="EMBL" id="AODD01000030">
    <property type="protein sequence ID" value="EUJ20060.1"/>
    <property type="molecule type" value="Genomic_DNA"/>
</dbReference>
<protein>
    <submittedName>
        <fullName evidence="2">Uncharacterized protein</fullName>
    </submittedName>
</protein>
<reference evidence="2 3" key="1">
    <citation type="journal article" date="2014" name="Int. J. Syst. Evol. Microbiol.">
        <title>Listeria floridensis sp. nov., Listeria aquatica sp. nov., Listeria cornellensis sp. nov., Listeria riparia sp. nov. and Listeria grandensis sp. nov., from agricultural and natural environments.</title>
        <authorList>
            <person name="den Bakker H.C."/>
            <person name="Warchocki S."/>
            <person name="Wright E.M."/>
            <person name="Allred A.F."/>
            <person name="Ahlstrom C."/>
            <person name="Manuel C.S."/>
            <person name="Stasiewicz M.J."/>
            <person name="Burrell A."/>
            <person name="Roof S."/>
            <person name="Strawn L."/>
            <person name="Fortes E.D."/>
            <person name="Nightingale K.K."/>
            <person name="Kephart D."/>
            <person name="Wiedmann M."/>
        </authorList>
    </citation>
    <scope>NUCLEOTIDE SEQUENCE [LARGE SCALE GENOMIC DNA]</scope>
    <source>
        <strain evidence="3">FSL F6-971</strain>
    </source>
</reference>
<organism evidence="2 3">
    <name type="scientific">Listeria grandensis FSL F6-0971</name>
    <dbReference type="NCBI Taxonomy" id="1265819"/>
    <lineage>
        <taxon>Bacteria</taxon>
        <taxon>Bacillati</taxon>
        <taxon>Bacillota</taxon>
        <taxon>Bacilli</taxon>
        <taxon>Bacillales</taxon>
        <taxon>Listeriaceae</taxon>
        <taxon>Listeria</taxon>
    </lineage>
</organism>